<dbReference type="EMBL" id="JACAZH010000001">
    <property type="protein sequence ID" value="KAF7376875.1"/>
    <property type="molecule type" value="Genomic_DNA"/>
</dbReference>
<dbReference type="AlphaFoldDB" id="A0A8H6ZD72"/>
<comment type="caution">
    <text evidence="1">The sequence shown here is derived from an EMBL/GenBank/DDBJ whole genome shotgun (WGS) entry which is preliminary data.</text>
</comment>
<dbReference type="InterPro" id="IPR036047">
    <property type="entry name" value="F-box-like_dom_sf"/>
</dbReference>
<sequence length="329" mass="36426">MHFIPVYPDAPPLTGPASPTTLACVCRRWRQIAFAIPALWRAIRFRDGIPYERARHMSETWIKRSGAFLLSISVDIDDPGMSGILTTPLSTAMATARWEHLRIRGTPSSLPKTGSQLPMFHSLELVLTAFSGDVRTFYDAPQLRTVLLQGSIVSKVTLPWIQLTCMTLKYVWVTECVRVLAQTPNLIRCTVIIDGGPEPDAAVRVDLGLPFLESLVLKNNTGIWSASLTPAAAGGFLGSLTTPSLRRLDAEDKFLGPHPIAQLESLVSKSGSTLQDVCIRGTFSASVGNRYRQAFPSIPTFSFPDAYEETTDEDEFEREYEWDSLYDGE</sequence>
<proteinExistence type="predicted"/>
<dbReference type="OrthoDB" id="2884925at2759"/>
<protein>
    <submittedName>
        <fullName evidence="1">F-box domain-containing protein</fullName>
    </submittedName>
</protein>
<gene>
    <name evidence="1" type="ORF">MSAN_00105100</name>
</gene>
<accession>A0A8H6ZD72</accession>
<organism evidence="1 2">
    <name type="scientific">Mycena sanguinolenta</name>
    <dbReference type="NCBI Taxonomy" id="230812"/>
    <lineage>
        <taxon>Eukaryota</taxon>
        <taxon>Fungi</taxon>
        <taxon>Dikarya</taxon>
        <taxon>Basidiomycota</taxon>
        <taxon>Agaricomycotina</taxon>
        <taxon>Agaricomycetes</taxon>
        <taxon>Agaricomycetidae</taxon>
        <taxon>Agaricales</taxon>
        <taxon>Marasmiineae</taxon>
        <taxon>Mycenaceae</taxon>
        <taxon>Mycena</taxon>
    </lineage>
</organism>
<reference evidence="1" key="1">
    <citation type="submission" date="2020-05" db="EMBL/GenBank/DDBJ databases">
        <title>Mycena genomes resolve the evolution of fungal bioluminescence.</title>
        <authorList>
            <person name="Tsai I.J."/>
        </authorList>
    </citation>
    <scope>NUCLEOTIDE SEQUENCE</scope>
    <source>
        <strain evidence="1">160909Yilan</strain>
    </source>
</reference>
<name>A0A8H6ZD72_9AGAR</name>
<keyword evidence="2" id="KW-1185">Reference proteome</keyword>
<dbReference type="SUPFAM" id="SSF81383">
    <property type="entry name" value="F-box domain"/>
    <property type="match status" value="1"/>
</dbReference>
<dbReference type="Proteomes" id="UP000623467">
    <property type="component" value="Unassembled WGS sequence"/>
</dbReference>
<evidence type="ECO:0000313" key="2">
    <source>
        <dbReference type="Proteomes" id="UP000623467"/>
    </source>
</evidence>
<evidence type="ECO:0000313" key="1">
    <source>
        <dbReference type="EMBL" id="KAF7376875.1"/>
    </source>
</evidence>